<evidence type="ECO:0000313" key="2">
    <source>
        <dbReference type="Proteomes" id="UP000177905"/>
    </source>
</evidence>
<proteinExistence type="predicted"/>
<reference evidence="1 2" key="1">
    <citation type="journal article" date="2016" name="Nat. Commun.">
        <title>Thousands of microbial genomes shed light on interconnected biogeochemical processes in an aquifer system.</title>
        <authorList>
            <person name="Anantharaman K."/>
            <person name="Brown C.T."/>
            <person name="Hug L.A."/>
            <person name="Sharon I."/>
            <person name="Castelle C.J."/>
            <person name="Probst A.J."/>
            <person name="Thomas B.C."/>
            <person name="Singh A."/>
            <person name="Wilkins M.J."/>
            <person name="Karaoz U."/>
            <person name="Brodie E.L."/>
            <person name="Williams K.H."/>
            <person name="Hubbard S.S."/>
            <person name="Banfield J.F."/>
        </authorList>
    </citation>
    <scope>NUCLEOTIDE SEQUENCE [LARGE SCALE GENOMIC DNA]</scope>
</reference>
<comment type="caution">
    <text evidence="1">The sequence shown here is derived from an EMBL/GenBank/DDBJ whole genome shotgun (WGS) entry which is preliminary data.</text>
</comment>
<evidence type="ECO:0000313" key="1">
    <source>
        <dbReference type="EMBL" id="OGC14894.1"/>
    </source>
</evidence>
<protein>
    <submittedName>
        <fullName evidence="1">Uncharacterized protein</fullName>
    </submittedName>
</protein>
<dbReference type="Proteomes" id="UP000177905">
    <property type="component" value="Unassembled WGS sequence"/>
</dbReference>
<gene>
    <name evidence="1" type="ORF">A2290_07335</name>
</gene>
<dbReference type="EMBL" id="MEUA01000028">
    <property type="protein sequence ID" value="OGC14894.1"/>
    <property type="molecule type" value="Genomic_DNA"/>
</dbReference>
<name>A0A1F4S381_UNCSA</name>
<accession>A0A1F4S381</accession>
<organism evidence="1 2">
    <name type="scientific">candidate division WOR-1 bacterium RIFOXYB2_FULL_36_35</name>
    <dbReference type="NCBI Taxonomy" id="1802578"/>
    <lineage>
        <taxon>Bacteria</taxon>
        <taxon>Bacillati</taxon>
        <taxon>Saganbacteria</taxon>
    </lineage>
</organism>
<dbReference type="AlphaFoldDB" id="A0A1F4S381"/>
<sequence>MSDILRLGLNPIFSFSSSSDKDKKEKPETKQCIVNGFVGTVFGYYGNQLSYDVSSDGWQPGDVVGEVDKSTTTEENPSLIALRVPVYLDLKLSENVGLSFGGTGNLDNLFSANNLTSNPFNLTEALFSGNLNVSNDYIASLSLGGFSGLSYFGFYEFWDGSLPTDDYEKLRWGGRLHNNFDFGHIFGVDPSKYDLSLNIGWEGSYLSQPTQKEFNSLAVADVAGRVGILEVEANFKWRYYSGFSIRTVLSGNENSSEGNDDSSCWVNICDGETGVGCWENTCTGEDGPPSYGNDNGDIGSGIGDGIAQTVEENLDYSGNIFEVRGGIKISPAFGETSNFSFMIMGGLSFYKEEKGWFVGGEAEIPLCHAPRLENQGEYRLGVGYSFVNNYASIFADSKNDSHNLKLSLDAGKNQLTLIGRLSTSKDEGKPPYFVGMTLTHYFEGSFFDVMQSLFH</sequence>